<organism evidence="1 2">
    <name type="scientific">Metarhizium guizhouense (strain ARSEF 977)</name>
    <dbReference type="NCBI Taxonomy" id="1276136"/>
    <lineage>
        <taxon>Eukaryota</taxon>
        <taxon>Fungi</taxon>
        <taxon>Dikarya</taxon>
        <taxon>Ascomycota</taxon>
        <taxon>Pezizomycotina</taxon>
        <taxon>Sordariomycetes</taxon>
        <taxon>Hypocreomycetidae</taxon>
        <taxon>Hypocreales</taxon>
        <taxon>Clavicipitaceae</taxon>
        <taxon>Metarhizium</taxon>
    </lineage>
</organism>
<keyword evidence="2" id="KW-1185">Reference proteome</keyword>
<dbReference type="HOGENOM" id="CLU_2622533_0_0_1"/>
<sequence length="78" mass="8711">MPNTTAPPRNEPVANKRFADFHLGGKVSPGHVETPMVRAPLDKDADLYEIWSRDNMLGRLPATSEVKGAAPFSRQWHE</sequence>
<proteinExistence type="predicted"/>
<gene>
    <name evidence="1" type="ORF">MGU_06632</name>
</gene>
<dbReference type="Proteomes" id="UP000031192">
    <property type="component" value="Unassembled WGS sequence"/>
</dbReference>
<evidence type="ECO:0000313" key="1">
    <source>
        <dbReference type="EMBL" id="KID86199.1"/>
    </source>
</evidence>
<dbReference type="AlphaFoldDB" id="A0A0B4I1I5"/>
<evidence type="ECO:0000313" key="2">
    <source>
        <dbReference type="Proteomes" id="UP000031192"/>
    </source>
</evidence>
<reference evidence="1 2" key="1">
    <citation type="journal article" date="2014" name="Proc. Natl. Acad. Sci. U.S.A.">
        <title>Trajectory and genomic determinants of fungal-pathogen speciation and host adaptation.</title>
        <authorList>
            <person name="Hu X."/>
            <person name="Xiao G."/>
            <person name="Zheng P."/>
            <person name="Shang Y."/>
            <person name="Su Y."/>
            <person name="Zhang X."/>
            <person name="Liu X."/>
            <person name="Zhan S."/>
            <person name="St Leger R.J."/>
            <person name="Wang C."/>
        </authorList>
    </citation>
    <scope>NUCLEOTIDE SEQUENCE [LARGE SCALE GENOMIC DNA]</scope>
    <source>
        <strain evidence="1 2">ARSEF 977</strain>
    </source>
</reference>
<name>A0A0B4I1I5_METGA</name>
<accession>A0A0B4I1I5</accession>
<protein>
    <submittedName>
        <fullName evidence="1">NAD(P)-binding domain protein</fullName>
    </submittedName>
</protein>
<comment type="caution">
    <text evidence="1">The sequence shown here is derived from an EMBL/GenBank/DDBJ whole genome shotgun (WGS) entry which is preliminary data.</text>
</comment>
<dbReference type="EMBL" id="AZNH01000023">
    <property type="protein sequence ID" value="KID86199.1"/>
    <property type="molecule type" value="Genomic_DNA"/>
</dbReference>